<evidence type="ECO:0000313" key="6">
    <source>
        <dbReference type="EMBL" id="OPC77339.1"/>
    </source>
</evidence>
<dbReference type="SUPFAM" id="SSF47413">
    <property type="entry name" value="lambda repressor-like DNA-binding domains"/>
    <property type="match status" value="1"/>
</dbReference>
<dbReference type="Proteomes" id="UP000190037">
    <property type="component" value="Unassembled WGS sequence"/>
</dbReference>
<dbReference type="OrthoDB" id="3899306at2"/>
<dbReference type="NCBIfam" id="NF047542">
    <property type="entry name" value="telomere_Tap"/>
    <property type="match status" value="1"/>
</dbReference>
<dbReference type="CDD" id="cd00093">
    <property type="entry name" value="HTH_XRE"/>
    <property type="match status" value="1"/>
</dbReference>
<evidence type="ECO:0000256" key="3">
    <source>
        <dbReference type="ARBA" id="ARBA00023163"/>
    </source>
</evidence>
<dbReference type="GO" id="GO:0003677">
    <property type="term" value="F:DNA binding"/>
    <property type="evidence" value="ECO:0007669"/>
    <property type="project" value="UniProtKB-KW"/>
</dbReference>
<keyword evidence="7" id="KW-1185">Reference proteome</keyword>
<gene>
    <name evidence="6" type="ORF">B4N89_43250</name>
</gene>
<dbReference type="RefSeq" id="WP_078982095.1">
    <property type="nucleotide sequence ID" value="NZ_MWQN01000004.1"/>
</dbReference>
<feature type="domain" description="HTH cro/C1-type" evidence="5">
    <location>
        <begin position="31"/>
        <end position="64"/>
    </location>
</feature>
<dbReference type="InterPro" id="IPR052359">
    <property type="entry name" value="HTH-type_reg/antitoxin"/>
</dbReference>
<dbReference type="PROSITE" id="PS50943">
    <property type="entry name" value="HTH_CROC1"/>
    <property type="match status" value="1"/>
</dbReference>
<evidence type="ECO:0000256" key="4">
    <source>
        <dbReference type="SAM" id="MobiDB-lite"/>
    </source>
</evidence>
<dbReference type="AlphaFoldDB" id="A0A1T3NKG1"/>
<dbReference type="InterPro" id="IPR001387">
    <property type="entry name" value="Cro/C1-type_HTH"/>
</dbReference>
<dbReference type="SMART" id="SM00530">
    <property type="entry name" value="HTH_XRE"/>
    <property type="match status" value="1"/>
</dbReference>
<keyword evidence="3" id="KW-0804">Transcription</keyword>
<sequence>MSEPQPALFDAVDALLAEAPGDLPSPAERARLRKAAGFTQQRVADALGVQRVTVVAWEAGRSDPRPPQRQAYARLLAGLAERYPAPRPSPGGADAAEGITGPADERNGSVEGAPAADTAAAAHTTFTVDLGPSGAGAGTAAAPWVRSAPRSPSPAAESPAALPPSAGRPPAASPPSAGRSPAAVPSGGRPSAVPPSAAQAPVASSPPVAQSPGARPPAAQWASRPDSSRAARPAPGSSAASPKSPPRTRTAAGADTAPSDAQPAARFPAGPLAVLDADKARLVAYLADGRVLPGPAKSLPAVVAWALDAGLGAERLHRAGRDADPLVVVTAAAAERLGVPADLEDRRNLRLPDDHKLVKQVTKDGWRLTRRGFGPWTKVYRPPADGGRRQCVQFAFLGWDALDTRSWAAAADLPAPRLAELLSTYATRVVTPRGSTAVAGLTLMTELRPPTQAVKDPSTGSWRSGPVGGSLTEAVDPAPPEAPDEHPVAQNRGGADVLVEEAYDWHRPIHLVGDDEGNREYAVGLDVNTAFLAAASRLPVGLGAPVHVEAPSFDRKLPGCWYVDLSGIDLDPRLPNPFTPTGLPPTGPGWYATPTVAYAAELGAEIDPFEAWIRPEHGAYLDPWYTRLRDAYLATMADLGVTPDLDDTAFLAAMAEHKRTDPARAIVLAAIKATVKGGIGKLRERPQGSRYRPGDRWPALERPTWRPDIRAAVIANARVGMHRKMRKLATAADLYPIAVLSDCVVYLSEGPSPLDVLPRTTDGKPIPGGFRLGVSPGMVKHEGTRPLEWALRMLVEGQNPARHIKDGVDAVAEGE</sequence>
<proteinExistence type="predicted"/>
<reference evidence="6 7" key="1">
    <citation type="submission" date="2017-03" db="EMBL/GenBank/DDBJ databases">
        <title>Draft genome sequence of Streptomyces scabrisporus NF3, endophyte isolated from Amphipterygium adstringens.</title>
        <authorList>
            <person name="Vazquez M."/>
            <person name="Ceapa C.D."/>
            <person name="Rodriguez Luna D."/>
            <person name="Sanchez Esquivel S."/>
        </authorList>
    </citation>
    <scope>NUCLEOTIDE SEQUENCE [LARGE SCALE GENOMIC DNA]</scope>
    <source>
        <strain evidence="6 7">NF3</strain>
    </source>
</reference>
<name>A0A1T3NKG1_9ACTN</name>
<feature type="region of interest" description="Disordered" evidence="4">
    <location>
        <begin position="82"/>
        <end position="265"/>
    </location>
</feature>
<evidence type="ECO:0000256" key="1">
    <source>
        <dbReference type="ARBA" id="ARBA00023015"/>
    </source>
</evidence>
<dbReference type="InterPro" id="IPR010982">
    <property type="entry name" value="Lambda_DNA-bd_dom_sf"/>
</dbReference>
<comment type="caution">
    <text evidence="6">The sequence shown here is derived from an EMBL/GenBank/DDBJ whole genome shotgun (WGS) entry which is preliminary data.</text>
</comment>
<feature type="compositionally biased region" description="Low complexity" evidence="4">
    <location>
        <begin position="222"/>
        <end position="242"/>
    </location>
</feature>
<feature type="compositionally biased region" description="Low complexity" evidence="4">
    <location>
        <begin position="113"/>
        <end position="127"/>
    </location>
</feature>
<organism evidence="6 7">
    <name type="scientific">Embleya scabrispora</name>
    <dbReference type="NCBI Taxonomy" id="159449"/>
    <lineage>
        <taxon>Bacteria</taxon>
        <taxon>Bacillati</taxon>
        <taxon>Actinomycetota</taxon>
        <taxon>Actinomycetes</taxon>
        <taxon>Kitasatosporales</taxon>
        <taxon>Streptomycetaceae</taxon>
        <taxon>Embleya</taxon>
    </lineage>
</organism>
<feature type="compositionally biased region" description="Low complexity" evidence="4">
    <location>
        <begin position="138"/>
        <end position="212"/>
    </location>
</feature>
<keyword evidence="1" id="KW-0805">Transcription regulation</keyword>
<dbReference type="Gene3D" id="1.10.260.40">
    <property type="entry name" value="lambda repressor-like DNA-binding domains"/>
    <property type="match status" value="1"/>
</dbReference>
<evidence type="ECO:0000313" key="7">
    <source>
        <dbReference type="Proteomes" id="UP000190037"/>
    </source>
</evidence>
<keyword evidence="2" id="KW-0238">DNA-binding</keyword>
<protein>
    <recommendedName>
        <fullName evidence="5">HTH cro/C1-type domain-containing protein</fullName>
    </recommendedName>
</protein>
<evidence type="ECO:0000259" key="5">
    <source>
        <dbReference type="PROSITE" id="PS50943"/>
    </source>
</evidence>
<evidence type="ECO:0000256" key="2">
    <source>
        <dbReference type="ARBA" id="ARBA00023125"/>
    </source>
</evidence>
<dbReference type="Pfam" id="PF01381">
    <property type="entry name" value="HTH_3"/>
    <property type="match status" value="1"/>
</dbReference>
<dbReference type="EMBL" id="MWQN01000004">
    <property type="protein sequence ID" value="OPC77339.1"/>
    <property type="molecule type" value="Genomic_DNA"/>
</dbReference>
<dbReference type="PANTHER" id="PTHR36511:SF3">
    <property type="entry name" value="ANTITOXIN HIGA-2"/>
    <property type="match status" value="1"/>
</dbReference>
<dbReference type="PANTHER" id="PTHR36511">
    <property type="entry name" value="MERR FAMILY BACTERIAL REGULATORY PROTEIN"/>
    <property type="match status" value="1"/>
</dbReference>
<dbReference type="STRING" id="159449.B4N89_43250"/>
<feature type="region of interest" description="Disordered" evidence="4">
    <location>
        <begin position="451"/>
        <end position="490"/>
    </location>
</feature>
<accession>A0A1T3NKG1</accession>